<sequence length="669" mass="73622">MVSCCEKPMIRVDKARWRWLPERLTRWRAPVVCLLLGHLVFAGMVGLWQAGMLQALELLGYDQGLRWQAPAPLDERIVLIGETEADIHRWGYPLPDGVLAEALERLAQGRPRVIGVDKYRDIPVPPGSERLDQVLRRHPEIVWVTKFGNFAAHDPAVAPPPALADTDRTGFSDIPIDEDGLTRRGLLFLDDGRQVSTAFALVMALRYLRPERIVPQGDSQYSDHLRLGATTIPPLETDAGAYVRADTAGYQYLLDYRSRLSAARIYTLTDLLQGRLPAVQLADKIVLLGGMAESLRDDFQIPTRRFLADALSFPIPAGGANGRIAGVVLHALQVDQLLRFALAGDSPIRGLPDCAEAGWLWLWCLAGAGLALSRVRFWGLLTLMAGALILLAGIWWIVFLHQIWLPLAAPVLGLTAAVALSAAYLSVHDHVERRLLMSLFARQAAPEVADMLWRERARLVAGGRLLPQHLTATVLFADIRGFASIAENLEPAQLMDWLNVYMAAMTQAVMAHGGMVRQYVGDEVMALFGVPAPRRVEAEVARDAARAVECALAMGERLRQLNADWAQHGLPVAAVRIGIYTGPLVAGSLGDSQRFEYAVVGDTVNIASRLENFDKDAHHPVDGFCRVLVGDATLRYLGGRFQVTGLGQVRFKGKKQEIAVYRVDGDLSE</sequence>
<dbReference type="EMBL" id="SPMZ01000036">
    <property type="protein sequence ID" value="NMQ20006.1"/>
    <property type="molecule type" value="Genomic_DNA"/>
</dbReference>
<evidence type="ECO:0000313" key="4">
    <source>
        <dbReference type="Proteomes" id="UP000760480"/>
    </source>
</evidence>
<evidence type="ECO:0000256" key="1">
    <source>
        <dbReference type="SAM" id="Phobius"/>
    </source>
</evidence>
<dbReference type="Pfam" id="PF00211">
    <property type="entry name" value="Guanylate_cyc"/>
    <property type="match status" value="1"/>
</dbReference>
<dbReference type="SMART" id="SM00044">
    <property type="entry name" value="CYCc"/>
    <property type="match status" value="1"/>
</dbReference>
<name>A0ABX1TKU2_9GAMM</name>
<gene>
    <name evidence="3" type="ORF">E4P82_12845</name>
</gene>
<dbReference type="SMART" id="SM01080">
    <property type="entry name" value="CHASE2"/>
    <property type="match status" value="1"/>
</dbReference>
<keyword evidence="4" id="KW-1185">Reference proteome</keyword>
<feature type="transmembrane region" description="Helical" evidence="1">
    <location>
        <begin position="377"/>
        <end position="397"/>
    </location>
</feature>
<evidence type="ECO:0000313" key="3">
    <source>
        <dbReference type="EMBL" id="NMQ20006.1"/>
    </source>
</evidence>
<dbReference type="Gene3D" id="3.30.70.1230">
    <property type="entry name" value="Nucleotide cyclase"/>
    <property type="match status" value="1"/>
</dbReference>
<feature type="transmembrane region" description="Helical" evidence="1">
    <location>
        <begin position="403"/>
        <end position="427"/>
    </location>
</feature>
<accession>A0ABX1TKU2</accession>
<dbReference type="InterPro" id="IPR029787">
    <property type="entry name" value="Nucleotide_cyclase"/>
</dbReference>
<keyword evidence="1" id="KW-0812">Transmembrane</keyword>
<dbReference type="Proteomes" id="UP000760480">
    <property type="component" value="Unassembled WGS sequence"/>
</dbReference>
<keyword evidence="1" id="KW-1133">Transmembrane helix</keyword>
<dbReference type="SUPFAM" id="SSF55073">
    <property type="entry name" value="Nucleotide cyclase"/>
    <property type="match status" value="1"/>
</dbReference>
<dbReference type="InterPro" id="IPR001054">
    <property type="entry name" value="A/G_cyclase"/>
</dbReference>
<feature type="domain" description="Guanylate cyclase" evidence="2">
    <location>
        <begin position="473"/>
        <end position="611"/>
    </location>
</feature>
<protein>
    <submittedName>
        <fullName evidence="3">Adenylate/guanylate cyclase domain-containing protein</fullName>
    </submittedName>
</protein>
<keyword evidence="1" id="KW-0472">Membrane</keyword>
<dbReference type="PANTHER" id="PTHR43081">
    <property type="entry name" value="ADENYLATE CYCLASE, TERMINAL-DIFFERENTIATION SPECIFIC-RELATED"/>
    <property type="match status" value="1"/>
</dbReference>
<reference evidence="3 4" key="1">
    <citation type="submission" date="2019-03" db="EMBL/GenBank/DDBJ databases">
        <title>Metabolic reconstructions from genomes of highly enriched 'Candidatus Accumulibacter' and 'Candidatus Competibacter' bioreactor populations.</title>
        <authorList>
            <person name="Annavajhala M.K."/>
            <person name="Welles L."/>
            <person name="Abbas B."/>
            <person name="Sorokin D."/>
            <person name="Park H."/>
            <person name="Van Loosdrecht M."/>
            <person name="Chandran K."/>
        </authorList>
    </citation>
    <scope>NUCLEOTIDE SEQUENCE [LARGE SCALE GENOMIC DNA]</scope>
    <source>
        <strain evidence="3 4">SBR_G</strain>
    </source>
</reference>
<dbReference type="InterPro" id="IPR007890">
    <property type="entry name" value="CHASE2"/>
</dbReference>
<comment type="caution">
    <text evidence="3">The sequence shown here is derived from an EMBL/GenBank/DDBJ whole genome shotgun (WGS) entry which is preliminary data.</text>
</comment>
<feature type="transmembrane region" description="Helical" evidence="1">
    <location>
        <begin position="27"/>
        <end position="48"/>
    </location>
</feature>
<dbReference type="Pfam" id="PF05226">
    <property type="entry name" value="CHASE2"/>
    <property type="match status" value="1"/>
</dbReference>
<dbReference type="PANTHER" id="PTHR43081:SF1">
    <property type="entry name" value="ADENYLATE CYCLASE, TERMINAL-DIFFERENTIATION SPECIFIC"/>
    <property type="match status" value="1"/>
</dbReference>
<evidence type="ECO:0000259" key="2">
    <source>
        <dbReference type="PROSITE" id="PS50125"/>
    </source>
</evidence>
<organism evidence="3 4">
    <name type="scientific">Candidatus Competibacter phosphatis</name>
    <dbReference type="NCBI Taxonomy" id="221280"/>
    <lineage>
        <taxon>Bacteria</taxon>
        <taxon>Pseudomonadati</taxon>
        <taxon>Pseudomonadota</taxon>
        <taxon>Gammaproteobacteria</taxon>
        <taxon>Candidatus Competibacteraceae</taxon>
        <taxon>Candidatus Competibacter</taxon>
    </lineage>
</organism>
<dbReference type="CDD" id="cd07302">
    <property type="entry name" value="CHD"/>
    <property type="match status" value="1"/>
</dbReference>
<dbReference type="PROSITE" id="PS50125">
    <property type="entry name" value="GUANYLATE_CYCLASE_2"/>
    <property type="match status" value="1"/>
</dbReference>
<dbReference type="InterPro" id="IPR050697">
    <property type="entry name" value="Adenylyl/Guanylyl_Cyclase_3/4"/>
</dbReference>
<proteinExistence type="predicted"/>